<evidence type="ECO:0000256" key="5">
    <source>
        <dbReference type="ARBA" id="ARBA00023136"/>
    </source>
</evidence>
<proteinExistence type="predicted"/>
<feature type="transmembrane region" description="Helical" evidence="6">
    <location>
        <begin position="211"/>
        <end position="228"/>
    </location>
</feature>
<evidence type="ECO:0000256" key="1">
    <source>
        <dbReference type="ARBA" id="ARBA00004651"/>
    </source>
</evidence>
<dbReference type="InterPro" id="IPR050189">
    <property type="entry name" value="MFS_Efflux_Transporters"/>
</dbReference>
<keyword evidence="4 6" id="KW-1133">Transmembrane helix</keyword>
<dbReference type="GO" id="GO:0005886">
    <property type="term" value="C:plasma membrane"/>
    <property type="evidence" value="ECO:0007669"/>
    <property type="project" value="UniProtKB-SubCell"/>
</dbReference>
<dbReference type="PANTHER" id="PTHR43124:SF3">
    <property type="entry name" value="CHLORAMPHENICOL EFFLUX PUMP RV0191"/>
    <property type="match status" value="1"/>
</dbReference>
<keyword evidence="9" id="KW-1185">Reference proteome</keyword>
<reference evidence="8 9" key="1">
    <citation type="submission" date="2018-10" db="EMBL/GenBank/DDBJ databases">
        <title>Natronolimnobius sp. XQ-INN 246 isolated from Inner Mongolia Autonomous Region of China.</title>
        <authorList>
            <person name="Xue Q."/>
        </authorList>
    </citation>
    <scope>NUCLEOTIDE SEQUENCE [LARGE SCALE GENOMIC DNA]</scope>
    <source>
        <strain evidence="8 9">XQ-INN 246</strain>
    </source>
</reference>
<evidence type="ECO:0000259" key="7">
    <source>
        <dbReference type="PROSITE" id="PS50850"/>
    </source>
</evidence>
<comment type="subcellular location">
    <subcellularLocation>
        <location evidence="1">Cell membrane</location>
        <topology evidence="1">Multi-pass membrane protein</topology>
    </subcellularLocation>
</comment>
<keyword evidence="3 6" id="KW-0812">Transmembrane</keyword>
<dbReference type="InterPro" id="IPR020846">
    <property type="entry name" value="MFS_dom"/>
</dbReference>
<dbReference type="InterPro" id="IPR036259">
    <property type="entry name" value="MFS_trans_sf"/>
</dbReference>
<dbReference type="PROSITE" id="PS50850">
    <property type="entry name" value="MFS"/>
    <property type="match status" value="1"/>
</dbReference>
<accession>A0A4S3TT93</accession>
<organism evidence="8 9">
    <name type="scientific">Salinadaptatus halalkaliphilus</name>
    <dbReference type="NCBI Taxonomy" id="2419781"/>
    <lineage>
        <taxon>Archaea</taxon>
        <taxon>Methanobacteriati</taxon>
        <taxon>Methanobacteriota</taxon>
        <taxon>Stenosarchaea group</taxon>
        <taxon>Halobacteria</taxon>
        <taxon>Halobacteriales</taxon>
        <taxon>Natrialbaceae</taxon>
        <taxon>Salinadaptatus</taxon>
    </lineage>
</organism>
<feature type="transmembrane region" description="Helical" evidence="6">
    <location>
        <begin position="133"/>
        <end position="153"/>
    </location>
</feature>
<gene>
    <name evidence="8" type="ORF">D8Y22_00470</name>
</gene>
<feature type="transmembrane region" description="Helical" evidence="6">
    <location>
        <begin position="40"/>
        <end position="62"/>
    </location>
</feature>
<dbReference type="GO" id="GO:0022857">
    <property type="term" value="F:transmembrane transporter activity"/>
    <property type="evidence" value="ECO:0007669"/>
    <property type="project" value="InterPro"/>
</dbReference>
<keyword evidence="2" id="KW-1003">Cell membrane</keyword>
<evidence type="ECO:0000313" key="8">
    <source>
        <dbReference type="EMBL" id="THE66643.1"/>
    </source>
</evidence>
<feature type="transmembrane region" description="Helical" evidence="6">
    <location>
        <begin position="301"/>
        <end position="319"/>
    </location>
</feature>
<dbReference type="SUPFAM" id="SSF103473">
    <property type="entry name" value="MFS general substrate transporter"/>
    <property type="match status" value="1"/>
</dbReference>
<evidence type="ECO:0000256" key="4">
    <source>
        <dbReference type="ARBA" id="ARBA00022989"/>
    </source>
</evidence>
<evidence type="ECO:0000313" key="9">
    <source>
        <dbReference type="Proteomes" id="UP000318864"/>
    </source>
</evidence>
<dbReference type="OrthoDB" id="29061at2157"/>
<feature type="transmembrane region" description="Helical" evidence="6">
    <location>
        <begin position="99"/>
        <end position="121"/>
    </location>
</feature>
<dbReference type="Proteomes" id="UP000318864">
    <property type="component" value="Unassembled WGS sequence"/>
</dbReference>
<feature type="transmembrane region" description="Helical" evidence="6">
    <location>
        <begin position="363"/>
        <end position="386"/>
    </location>
</feature>
<dbReference type="Pfam" id="PF07690">
    <property type="entry name" value="MFS_1"/>
    <property type="match status" value="1"/>
</dbReference>
<dbReference type="Gene3D" id="1.20.1250.20">
    <property type="entry name" value="MFS general substrate transporter like domains"/>
    <property type="match status" value="2"/>
</dbReference>
<dbReference type="AlphaFoldDB" id="A0A4S3TT93"/>
<dbReference type="PANTHER" id="PTHR43124">
    <property type="entry name" value="PURINE EFFLUX PUMP PBUE"/>
    <property type="match status" value="1"/>
</dbReference>
<sequence length="390" mass="41018">MRWRYRETVLTLCTLAFFATMVGRLAISPVVPLIIDEFTVSNTVVGIALTGMWMAYFAAQFPSGILADRFGERPIILIAVGGTAIASVFLAIAPVFALFLFGTLVLGGVAGLHYSVATTLLSRTYDDIGTAIGVHNSGGPLAGLVAPPIAAWIGVRYGWRPAVAIGAAMAVPIFVLFVWRVRPTEPRRPDQAMAERFELEPLVELLSRPEIAFPVCLSIGAAFVWQATSSFFPTFLVEHRGHSTELAGVVFASYFVVQAITQVGVGAVSDRIGRDFATAGCMVLSVIGIALLIAVPGPVSLVVAVLLVGTGLGWGAALLPRFMDVLTDAERGAGFGLVRTVYGFIGALGSVGTGLLADLFGWGVAFAILGAILAGVFVAIVVNWALSLGY</sequence>
<dbReference type="InterPro" id="IPR011701">
    <property type="entry name" value="MFS"/>
</dbReference>
<feature type="transmembrane region" description="Helical" evidence="6">
    <location>
        <begin position="276"/>
        <end position="295"/>
    </location>
</feature>
<feature type="transmembrane region" description="Helical" evidence="6">
    <location>
        <begin position="74"/>
        <end position="93"/>
    </location>
</feature>
<name>A0A4S3TT93_9EURY</name>
<evidence type="ECO:0000256" key="3">
    <source>
        <dbReference type="ARBA" id="ARBA00022692"/>
    </source>
</evidence>
<feature type="transmembrane region" description="Helical" evidence="6">
    <location>
        <begin position="340"/>
        <end position="357"/>
    </location>
</feature>
<dbReference type="RefSeq" id="WP_141462860.1">
    <property type="nucleotide sequence ID" value="NZ_RBZW01000003.1"/>
</dbReference>
<feature type="domain" description="Major facilitator superfamily (MFS) profile" evidence="7">
    <location>
        <begin position="9"/>
        <end position="390"/>
    </location>
</feature>
<comment type="caution">
    <text evidence="8">The sequence shown here is derived from an EMBL/GenBank/DDBJ whole genome shotgun (WGS) entry which is preliminary data.</text>
</comment>
<protein>
    <submittedName>
        <fullName evidence="8">MFS transporter</fullName>
    </submittedName>
</protein>
<evidence type="ECO:0000256" key="6">
    <source>
        <dbReference type="SAM" id="Phobius"/>
    </source>
</evidence>
<dbReference type="CDD" id="cd17325">
    <property type="entry name" value="MFS_MdtG_SLC18_like"/>
    <property type="match status" value="1"/>
</dbReference>
<feature type="transmembrane region" description="Helical" evidence="6">
    <location>
        <begin position="248"/>
        <end position="269"/>
    </location>
</feature>
<evidence type="ECO:0000256" key="2">
    <source>
        <dbReference type="ARBA" id="ARBA00022475"/>
    </source>
</evidence>
<keyword evidence="5 6" id="KW-0472">Membrane</keyword>
<dbReference type="EMBL" id="RBZW01000003">
    <property type="protein sequence ID" value="THE66643.1"/>
    <property type="molecule type" value="Genomic_DNA"/>
</dbReference>
<feature type="transmembrane region" description="Helical" evidence="6">
    <location>
        <begin position="159"/>
        <end position="179"/>
    </location>
</feature>